<dbReference type="InterPro" id="IPR002347">
    <property type="entry name" value="SDR_fam"/>
</dbReference>
<gene>
    <name evidence="3" type="ORF">CLCR_11416</name>
</gene>
<dbReference type="OrthoDB" id="7289984at2759"/>
<dbReference type="Proteomes" id="UP000094526">
    <property type="component" value="Unassembled WGS sequence"/>
</dbReference>
<name>A0A1C1CWU6_9EURO</name>
<evidence type="ECO:0000256" key="2">
    <source>
        <dbReference type="SAM" id="MobiDB-lite"/>
    </source>
</evidence>
<evidence type="ECO:0000313" key="3">
    <source>
        <dbReference type="EMBL" id="OCT53027.1"/>
    </source>
</evidence>
<dbReference type="InterPro" id="IPR052184">
    <property type="entry name" value="SDR_enzymes"/>
</dbReference>
<sequence length="136" mass="15078">MSHEPNTELPEMPTHPPSPSWGGPPEKSSRMHKQSDLTVLILVFSSLSGYYRPKCTTYSISKAAVNMLTVHQSEQLKDRGIKVICMDPGWVKTRMGGDGALLEPEESIGGMLKVVHNLKDEDTGKFYTYTGGEVPW</sequence>
<dbReference type="VEuPathDB" id="FungiDB:CLCR_11416"/>
<dbReference type="InterPro" id="IPR020904">
    <property type="entry name" value="Sc_DH/Rdtase_CS"/>
</dbReference>
<dbReference type="Gene3D" id="3.40.50.720">
    <property type="entry name" value="NAD(P)-binding Rossmann-like Domain"/>
    <property type="match status" value="1"/>
</dbReference>
<keyword evidence="4" id="KW-1185">Reference proteome</keyword>
<dbReference type="AlphaFoldDB" id="A0A1C1CWU6"/>
<reference evidence="4" key="1">
    <citation type="submission" date="2015-07" db="EMBL/GenBank/DDBJ databases">
        <authorList>
            <person name="Teixeira M.M."/>
            <person name="Souza R.C."/>
            <person name="Almeida L.G."/>
            <person name="Vicente V.A."/>
            <person name="de Hoog S."/>
            <person name="Bocca A.L."/>
            <person name="de Almeida S.R."/>
            <person name="Vasconcelos A.T."/>
            <person name="Felipe M.S."/>
        </authorList>
    </citation>
    <scope>NUCLEOTIDE SEQUENCE [LARGE SCALE GENOMIC DNA]</scope>
    <source>
        <strain evidence="4">KSF</strain>
    </source>
</reference>
<organism evidence="3 4">
    <name type="scientific">Cladophialophora carrionii</name>
    <dbReference type="NCBI Taxonomy" id="86049"/>
    <lineage>
        <taxon>Eukaryota</taxon>
        <taxon>Fungi</taxon>
        <taxon>Dikarya</taxon>
        <taxon>Ascomycota</taxon>
        <taxon>Pezizomycotina</taxon>
        <taxon>Eurotiomycetes</taxon>
        <taxon>Chaetothyriomycetidae</taxon>
        <taxon>Chaetothyriales</taxon>
        <taxon>Herpotrichiellaceae</taxon>
        <taxon>Cladophialophora</taxon>
    </lineage>
</organism>
<dbReference type="PANTHER" id="PTHR45458:SF1">
    <property type="entry name" value="SHORT CHAIN DEHYDROGENASE"/>
    <property type="match status" value="1"/>
</dbReference>
<dbReference type="VEuPathDB" id="FungiDB:G647_04367"/>
<dbReference type="PANTHER" id="PTHR45458">
    <property type="entry name" value="SHORT-CHAIN DEHYDROGENASE/REDUCTASE SDR"/>
    <property type="match status" value="1"/>
</dbReference>
<dbReference type="Pfam" id="PF00106">
    <property type="entry name" value="adh_short"/>
    <property type="match status" value="1"/>
</dbReference>
<dbReference type="STRING" id="86049.A0A1C1CWU6"/>
<evidence type="ECO:0000256" key="1">
    <source>
        <dbReference type="ARBA" id="ARBA00022857"/>
    </source>
</evidence>
<proteinExistence type="predicted"/>
<dbReference type="InterPro" id="IPR036291">
    <property type="entry name" value="NAD(P)-bd_dom_sf"/>
</dbReference>
<comment type="caution">
    <text evidence="3">The sequence shown here is derived from an EMBL/GenBank/DDBJ whole genome shotgun (WGS) entry which is preliminary data.</text>
</comment>
<dbReference type="SUPFAM" id="SSF51735">
    <property type="entry name" value="NAD(P)-binding Rossmann-fold domains"/>
    <property type="match status" value="1"/>
</dbReference>
<feature type="region of interest" description="Disordered" evidence="2">
    <location>
        <begin position="1"/>
        <end position="33"/>
    </location>
</feature>
<keyword evidence="1" id="KW-0521">NADP</keyword>
<dbReference type="EMBL" id="LGRB01000008">
    <property type="protein sequence ID" value="OCT53027.1"/>
    <property type="molecule type" value="Genomic_DNA"/>
</dbReference>
<evidence type="ECO:0000313" key="4">
    <source>
        <dbReference type="Proteomes" id="UP000094526"/>
    </source>
</evidence>
<protein>
    <submittedName>
        <fullName evidence="3">Uncharacterized protein</fullName>
    </submittedName>
</protein>
<dbReference type="PROSITE" id="PS00061">
    <property type="entry name" value="ADH_SHORT"/>
    <property type="match status" value="1"/>
</dbReference>
<accession>A0A1C1CWU6</accession>
<dbReference type="GO" id="GO:0016616">
    <property type="term" value="F:oxidoreductase activity, acting on the CH-OH group of donors, NAD or NADP as acceptor"/>
    <property type="evidence" value="ECO:0007669"/>
    <property type="project" value="TreeGrafter"/>
</dbReference>